<evidence type="ECO:0000256" key="6">
    <source>
        <dbReference type="PIRSR" id="PIRSR600888-3"/>
    </source>
</evidence>
<evidence type="ECO:0000256" key="5">
    <source>
        <dbReference type="PIRSR" id="PIRSR600888-1"/>
    </source>
</evidence>
<accession>U6BS22</accession>
<dbReference type="GO" id="GO:0000271">
    <property type="term" value="P:polysaccharide biosynthetic process"/>
    <property type="evidence" value="ECO:0007669"/>
    <property type="project" value="TreeGrafter"/>
</dbReference>
<comment type="function">
    <text evidence="2 7">Catalyzes the epimerization of the C3' and C5'positions of dTDP-6-deoxy-D-xylo-4-hexulose, forming dTDP-6-deoxy-L-lyxo-4-hexulose.</text>
</comment>
<proteinExistence type="inferred from homology"/>
<feature type="active site" description="Proton acceptor" evidence="5">
    <location>
        <position position="54"/>
    </location>
</feature>
<comment type="catalytic activity">
    <reaction evidence="1 7">
        <text>dTDP-4-dehydro-6-deoxy-alpha-D-glucose = dTDP-4-dehydro-beta-L-rhamnose</text>
        <dbReference type="Rhea" id="RHEA:16969"/>
        <dbReference type="ChEBI" id="CHEBI:57649"/>
        <dbReference type="ChEBI" id="CHEBI:62830"/>
        <dbReference type="EC" id="5.1.3.13"/>
    </reaction>
</comment>
<dbReference type="InterPro" id="IPR011051">
    <property type="entry name" value="RmlC_Cupin_sf"/>
</dbReference>
<dbReference type="UniPathway" id="UPA00124"/>
<evidence type="ECO:0000256" key="2">
    <source>
        <dbReference type="ARBA" id="ARBA00001997"/>
    </source>
</evidence>
<evidence type="ECO:0000256" key="7">
    <source>
        <dbReference type="RuleBase" id="RU364069"/>
    </source>
</evidence>
<comment type="subunit">
    <text evidence="7">Homodimer.</text>
</comment>
<dbReference type="CDD" id="cd00438">
    <property type="entry name" value="cupin_RmlC"/>
    <property type="match status" value="1"/>
</dbReference>
<dbReference type="NCBIfam" id="TIGR01221">
    <property type="entry name" value="rmlC"/>
    <property type="match status" value="1"/>
</dbReference>
<feature type="site" description="Participates in a stacking interaction with the thymidine ring of dTDP-4-oxo-6-deoxyglucose" evidence="6">
    <location>
        <position position="130"/>
    </location>
</feature>
<gene>
    <name evidence="8" type="primary">rmlC</name>
</gene>
<dbReference type="GO" id="GO:0019305">
    <property type="term" value="P:dTDP-rhamnose biosynthetic process"/>
    <property type="evidence" value="ECO:0007669"/>
    <property type="project" value="UniProtKB-UniRule"/>
</dbReference>
<reference evidence="8" key="1">
    <citation type="submission" date="2013-06" db="EMBL/GenBank/DDBJ databases">
        <title>Genes involved in sphingan Ss biosynthesis of Sphingomonas sanxanigenens.</title>
        <authorList>
            <person name="Huang H."/>
        </authorList>
    </citation>
    <scope>NUCLEOTIDE SEQUENCE</scope>
    <source>
        <strain evidence="8">NX02</strain>
    </source>
</reference>
<dbReference type="PANTHER" id="PTHR21047:SF2">
    <property type="entry name" value="THYMIDINE DIPHOSPHO-4-KETO-RHAMNOSE 3,5-EPIMERASE"/>
    <property type="match status" value="1"/>
</dbReference>
<dbReference type="GO" id="GO:0005829">
    <property type="term" value="C:cytosol"/>
    <property type="evidence" value="ECO:0007669"/>
    <property type="project" value="TreeGrafter"/>
</dbReference>
<dbReference type="Pfam" id="PF00908">
    <property type="entry name" value="dTDP_sugar_isom"/>
    <property type="match status" value="1"/>
</dbReference>
<dbReference type="InterPro" id="IPR000888">
    <property type="entry name" value="RmlC-like"/>
</dbReference>
<protein>
    <recommendedName>
        <fullName evidence="4 7">dTDP-4-dehydrorhamnose 3,5-epimerase</fullName>
        <ecNumber evidence="3 7">5.1.3.13</ecNumber>
    </recommendedName>
    <alternativeName>
        <fullName evidence="7">Thymidine diphospho-4-keto-rhamnose 3,5-epimerase</fullName>
    </alternativeName>
</protein>
<comment type="similarity">
    <text evidence="7">Belongs to the dTDP-4-dehydrorhamnose 3,5-epimerase family.</text>
</comment>
<dbReference type="Gene3D" id="2.60.120.10">
    <property type="entry name" value="Jelly Rolls"/>
    <property type="match status" value="1"/>
</dbReference>
<evidence type="ECO:0000256" key="4">
    <source>
        <dbReference type="ARBA" id="ARBA00019595"/>
    </source>
</evidence>
<sequence length="186" mass="20367">MPVLLITPRRFEDERGWFSETFSDRAIEALGITHPFVQDNHSMSRPVGTLRGLHYQAPPHAQAKLVRCVRGRIWDVAVDIRKGSPTYGQWTAAELSAANGSQLYVPAGFLHGFVTLEPDTEVIYKVSSYYAPESDGGIAWNDPDIGLPWPLPEAGPTLSVKDGKLSSLADFDSPFAYDGVPLTPVA</sequence>
<dbReference type="InterPro" id="IPR014710">
    <property type="entry name" value="RmlC-like_jellyroll"/>
</dbReference>
<dbReference type="EMBL" id="KF301676">
    <property type="protein sequence ID" value="AHA38099.1"/>
    <property type="molecule type" value="Genomic_DNA"/>
</dbReference>
<evidence type="ECO:0000313" key="8">
    <source>
        <dbReference type="EMBL" id="AHA38099.1"/>
    </source>
</evidence>
<evidence type="ECO:0000256" key="3">
    <source>
        <dbReference type="ARBA" id="ARBA00012098"/>
    </source>
</evidence>
<dbReference type="EC" id="5.1.3.13" evidence="3 7"/>
<organism evidence="8">
    <name type="scientific">Sphingomonas sanxanigenens</name>
    <dbReference type="NCBI Taxonomy" id="397260"/>
    <lineage>
        <taxon>Bacteria</taxon>
        <taxon>Pseudomonadati</taxon>
        <taxon>Pseudomonadota</taxon>
        <taxon>Alphaproteobacteria</taxon>
        <taxon>Sphingomonadales</taxon>
        <taxon>Sphingomonadaceae</taxon>
        <taxon>Sphingomonas</taxon>
    </lineage>
</organism>
<dbReference type="PANTHER" id="PTHR21047">
    <property type="entry name" value="DTDP-6-DEOXY-D-GLUCOSE-3,5 EPIMERASE"/>
    <property type="match status" value="1"/>
</dbReference>
<keyword evidence="7" id="KW-0413">Isomerase</keyword>
<dbReference type="GO" id="GO:0008830">
    <property type="term" value="F:dTDP-4-dehydrorhamnose 3,5-epimerase activity"/>
    <property type="evidence" value="ECO:0007669"/>
    <property type="project" value="UniProtKB-UniRule"/>
</dbReference>
<comment type="pathway">
    <text evidence="7">Carbohydrate biosynthesis; dTDP-L-rhamnose biosynthesis.</text>
</comment>
<name>U6BS22_9SPHN</name>
<dbReference type="SUPFAM" id="SSF51182">
    <property type="entry name" value="RmlC-like cupins"/>
    <property type="match status" value="1"/>
</dbReference>
<feature type="active site" description="Proton donor" evidence="5">
    <location>
        <position position="124"/>
    </location>
</feature>
<evidence type="ECO:0000256" key="1">
    <source>
        <dbReference type="ARBA" id="ARBA00001298"/>
    </source>
</evidence>
<dbReference type="AlphaFoldDB" id="U6BS22"/>